<reference evidence="1 2" key="1">
    <citation type="submission" date="2020-07" db="EMBL/GenBank/DDBJ databases">
        <title>Mycobacterium kansasii (former subtype) with zoonotic potential isolated from diseased indoor pet cat, Japan.</title>
        <authorList>
            <person name="Fukano H."/>
            <person name="Terazono T."/>
            <person name="Hoshino Y."/>
        </authorList>
    </citation>
    <scope>NUCLEOTIDE SEQUENCE [LARGE SCALE GENOMIC DNA]</scope>
    <source>
        <strain evidence="1 2">Kuro-I</strain>
    </source>
</reference>
<keyword evidence="2" id="KW-1185">Reference proteome</keyword>
<proteinExistence type="predicted"/>
<dbReference type="EMBL" id="AP023343">
    <property type="protein sequence ID" value="BCI89301.1"/>
    <property type="molecule type" value="Genomic_DNA"/>
</dbReference>
<organism evidence="1 2">
    <name type="scientific">Mycobacterium kansasii</name>
    <dbReference type="NCBI Taxonomy" id="1768"/>
    <lineage>
        <taxon>Bacteria</taxon>
        <taxon>Bacillati</taxon>
        <taxon>Actinomycetota</taxon>
        <taxon>Actinomycetes</taxon>
        <taxon>Mycobacteriales</taxon>
        <taxon>Mycobacteriaceae</taxon>
        <taxon>Mycobacterium</taxon>
    </lineage>
</organism>
<protein>
    <submittedName>
        <fullName evidence="1">Uncharacterized protein</fullName>
    </submittedName>
</protein>
<sequence>MLAVGGNQHLTASVRDSAVSEGLPKATVDRRCQRAGLAVDDSHRAIFEHHRVDLVGYPWEFGLQFGSDAAGNQHYRKAIAPGLLDSRHGMCGYVAARCERAVEVERDRLEKRHGPSNLLPTRG</sequence>
<evidence type="ECO:0000313" key="2">
    <source>
        <dbReference type="Proteomes" id="UP000516380"/>
    </source>
</evidence>
<name>A0A7G1IE38_MYCKA</name>
<dbReference type="AlphaFoldDB" id="A0A7G1IE38"/>
<evidence type="ECO:0000313" key="1">
    <source>
        <dbReference type="EMBL" id="BCI89301.1"/>
    </source>
</evidence>
<accession>A0A7G1IE38</accession>
<dbReference type="Proteomes" id="UP000516380">
    <property type="component" value="Chromosome"/>
</dbReference>
<gene>
    <name evidence="1" type="ORF">NIIDMKKI_45070</name>
</gene>